<dbReference type="NCBIfam" id="TIGR03905">
    <property type="entry name" value="TIGR03905_4_Cys"/>
    <property type="match status" value="1"/>
</dbReference>
<dbReference type="GO" id="GO:0000166">
    <property type="term" value="F:nucleotide binding"/>
    <property type="evidence" value="ECO:0007669"/>
    <property type="project" value="UniProtKB-KW"/>
</dbReference>
<comment type="catalytic activity">
    <reaction evidence="5">
        <text>a 2'-deoxyribonucleoside 5'-diphosphate + [thioredoxin]-disulfide + H2O = a ribonucleoside 5'-diphosphate + [thioredoxin]-dithiol</text>
        <dbReference type="Rhea" id="RHEA:23252"/>
        <dbReference type="Rhea" id="RHEA-COMP:10698"/>
        <dbReference type="Rhea" id="RHEA-COMP:10700"/>
        <dbReference type="ChEBI" id="CHEBI:15377"/>
        <dbReference type="ChEBI" id="CHEBI:29950"/>
        <dbReference type="ChEBI" id="CHEBI:50058"/>
        <dbReference type="ChEBI" id="CHEBI:57930"/>
        <dbReference type="ChEBI" id="CHEBI:73316"/>
        <dbReference type="EC" id="1.17.4.1"/>
    </reaction>
</comment>
<feature type="domain" description="TSCPD" evidence="6">
    <location>
        <begin position="2"/>
        <end position="77"/>
    </location>
</feature>
<evidence type="ECO:0000313" key="8">
    <source>
        <dbReference type="Proteomes" id="UP000668068"/>
    </source>
</evidence>
<dbReference type="Proteomes" id="UP000668068">
    <property type="component" value="Unassembled WGS sequence"/>
</dbReference>
<evidence type="ECO:0000256" key="3">
    <source>
        <dbReference type="ARBA" id="ARBA00022634"/>
    </source>
</evidence>
<gene>
    <name evidence="7" type="ORF">JJB47_00900</name>
</gene>
<dbReference type="EC" id="1.17.4.1" evidence="2"/>
<evidence type="ECO:0000313" key="7">
    <source>
        <dbReference type="EMBL" id="MBO3357334.1"/>
    </source>
</evidence>
<evidence type="ECO:0000256" key="1">
    <source>
        <dbReference type="ARBA" id="ARBA00007405"/>
    </source>
</evidence>
<comment type="caution">
    <text evidence="7">The sequence shown here is derived from an EMBL/GenBank/DDBJ whole genome shotgun (WGS) entry which is preliminary data.</text>
</comment>
<accession>A0AAW4ITH1</accession>
<keyword evidence="3" id="KW-0237">DNA synthesis</keyword>
<comment type="similarity">
    <text evidence="1">Belongs to the ribonucleoside diphosphate reductase class-2 family.</text>
</comment>
<keyword evidence="4" id="KW-0547">Nucleotide-binding</keyword>
<proteinExistence type="inferred from homology"/>
<dbReference type="GO" id="GO:0071897">
    <property type="term" value="P:DNA biosynthetic process"/>
    <property type="evidence" value="ECO:0007669"/>
    <property type="project" value="UniProtKB-KW"/>
</dbReference>
<evidence type="ECO:0000256" key="5">
    <source>
        <dbReference type="ARBA" id="ARBA00047754"/>
    </source>
</evidence>
<dbReference type="InterPro" id="IPR024434">
    <property type="entry name" value="TSCPD_dom"/>
</dbReference>
<name>A0AAW4ITH1_CLOPF</name>
<evidence type="ECO:0000256" key="2">
    <source>
        <dbReference type="ARBA" id="ARBA00012274"/>
    </source>
</evidence>
<dbReference type="InterPro" id="IPR023806">
    <property type="entry name" value="CHP03905"/>
</dbReference>
<evidence type="ECO:0000256" key="4">
    <source>
        <dbReference type="ARBA" id="ARBA00022741"/>
    </source>
</evidence>
<dbReference type="Pfam" id="PF12637">
    <property type="entry name" value="TSCPD"/>
    <property type="match status" value="1"/>
</dbReference>
<reference evidence="7" key="1">
    <citation type="submission" date="2020-12" db="EMBL/GenBank/DDBJ databases">
        <title>Comparative genomics of Clostridium perfringens reveals patterns of host-associated phylogenetic clades and virulence factors.</title>
        <authorList>
            <person name="Smith A.H."/>
            <person name="Geier R."/>
        </authorList>
    </citation>
    <scope>NUCLEOTIDE SEQUENCE</scope>
    <source>
        <strain evidence="7">CHD30677R</strain>
    </source>
</reference>
<evidence type="ECO:0000259" key="6">
    <source>
        <dbReference type="Pfam" id="PF12637"/>
    </source>
</evidence>
<organism evidence="7 8">
    <name type="scientific">Clostridium perfringens</name>
    <dbReference type="NCBI Taxonomy" id="1502"/>
    <lineage>
        <taxon>Bacteria</taxon>
        <taxon>Bacillati</taxon>
        <taxon>Bacillota</taxon>
        <taxon>Clostridia</taxon>
        <taxon>Eubacteriales</taxon>
        <taxon>Clostridiaceae</taxon>
        <taxon>Clostridium</taxon>
    </lineage>
</organism>
<dbReference type="RefSeq" id="WP_003477701.1">
    <property type="nucleotide sequence ID" value="NZ_CP075905.1"/>
</dbReference>
<dbReference type="EMBL" id="JAENQP010000001">
    <property type="protein sequence ID" value="MBO3357334.1"/>
    <property type="molecule type" value="Genomic_DNA"/>
</dbReference>
<dbReference type="AlphaFoldDB" id="A0AAW4ITH1"/>
<sequence>MNYKTTGVCAKEINFEIEDNKIKSVSFVNGCPGNLMGVSKLVEGMDVDEAISKLKGIDCRGKGTSCPDQLAKALEEYKKAYNKHKEHIV</sequence>
<protein>
    <recommendedName>
        <fullName evidence="2">ribonucleoside-diphosphate reductase</fullName>
        <ecNumber evidence="2">1.17.4.1</ecNumber>
    </recommendedName>
</protein>
<dbReference type="GO" id="GO:0004748">
    <property type="term" value="F:ribonucleoside-diphosphate reductase activity, thioredoxin disulfide as acceptor"/>
    <property type="evidence" value="ECO:0007669"/>
    <property type="project" value="UniProtKB-EC"/>
</dbReference>